<feature type="domain" description="Small ribosomal subunit protein uS7" evidence="7">
    <location>
        <begin position="5"/>
        <end position="153"/>
    </location>
</feature>
<evidence type="ECO:0000259" key="7">
    <source>
        <dbReference type="Pfam" id="PF00177"/>
    </source>
</evidence>
<dbReference type="HAMAP" id="MF_00480_B">
    <property type="entry name" value="Ribosomal_uS7_B"/>
    <property type="match status" value="1"/>
</dbReference>
<organism evidence="8 9">
    <name type="scientific">Candidatus Shapirobacteria bacterium CG_4_9_14_0_2_um_filter_39_11</name>
    <dbReference type="NCBI Taxonomy" id="1974478"/>
    <lineage>
        <taxon>Bacteria</taxon>
        <taxon>Candidatus Shapironibacteriota</taxon>
    </lineage>
</organism>
<dbReference type="PIRSF" id="PIRSF002122">
    <property type="entry name" value="RPS7p_RPS7a_RPS5e_RPS7o"/>
    <property type="match status" value="1"/>
</dbReference>
<keyword evidence="5 6" id="KW-0687">Ribonucleoprotein</keyword>
<evidence type="ECO:0000313" key="9">
    <source>
        <dbReference type="Proteomes" id="UP000229816"/>
    </source>
</evidence>
<evidence type="ECO:0000256" key="4">
    <source>
        <dbReference type="ARBA" id="ARBA00022980"/>
    </source>
</evidence>
<keyword evidence="2 6" id="KW-0699">rRNA-binding</keyword>
<comment type="subunit">
    <text evidence="6">Part of the 30S ribosomal subunit. Contacts proteins S9 and S11.</text>
</comment>
<comment type="function">
    <text evidence="6">One of the primary rRNA binding proteins, it binds directly to 16S rRNA where it nucleates assembly of the head domain of the 30S subunit. Is located at the subunit interface close to the decoding center, probably blocks exit of the E-site tRNA.</text>
</comment>
<dbReference type="FunFam" id="1.10.455.10:FF:000001">
    <property type="entry name" value="30S ribosomal protein S7"/>
    <property type="match status" value="1"/>
</dbReference>
<accession>A0A2M8ESL6</accession>
<dbReference type="InterPro" id="IPR000235">
    <property type="entry name" value="Ribosomal_uS7"/>
</dbReference>
<evidence type="ECO:0000256" key="1">
    <source>
        <dbReference type="ARBA" id="ARBA00007151"/>
    </source>
</evidence>
<comment type="caution">
    <text evidence="8">The sequence shown here is derived from an EMBL/GenBank/DDBJ whole genome shotgun (WGS) entry which is preliminary data.</text>
</comment>
<dbReference type="CDD" id="cd14869">
    <property type="entry name" value="uS7_Bacteria"/>
    <property type="match status" value="1"/>
</dbReference>
<evidence type="ECO:0000256" key="5">
    <source>
        <dbReference type="ARBA" id="ARBA00023274"/>
    </source>
</evidence>
<dbReference type="InterPro" id="IPR023798">
    <property type="entry name" value="Ribosomal_uS7_dom"/>
</dbReference>
<dbReference type="PANTHER" id="PTHR11205">
    <property type="entry name" value="RIBOSOMAL PROTEIN S7"/>
    <property type="match status" value="1"/>
</dbReference>
<keyword evidence="6" id="KW-0820">tRNA-binding</keyword>
<dbReference type="NCBIfam" id="TIGR01029">
    <property type="entry name" value="rpsG_bact"/>
    <property type="match status" value="1"/>
</dbReference>
<dbReference type="Gene3D" id="1.10.455.10">
    <property type="entry name" value="Ribosomal protein S7 domain"/>
    <property type="match status" value="1"/>
</dbReference>
<gene>
    <name evidence="6" type="primary">rpsG</name>
    <name evidence="8" type="ORF">CO054_01935</name>
</gene>
<dbReference type="InterPro" id="IPR005717">
    <property type="entry name" value="Ribosomal_uS7_bac/org-type"/>
</dbReference>
<keyword evidence="4 6" id="KW-0689">Ribosomal protein</keyword>
<sequence length="160" mass="18687">MPRSKRIIKKRSLLPDSIYQSQLVTRLINRVMHDGKKTVAQNQVYRAFDLIEKKTKKNPLEIFNLALENIKPSMEVRPRRVGGAAYQVPMSVRGERREALAIRWLIKAAKIRPNKEYHNFYEKLAAEILDAHENLGGAIKKKQDVHRMAEANRAFAHFRW</sequence>
<reference evidence="9" key="1">
    <citation type="submission" date="2017-09" db="EMBL/GenBank/DDBJ databases">
        <title>Depth-based differentiation of microbial function through sediment-hosted aquifers and enrichment of novel symbionts in the deep terrestrial subsurface.</title>
        <authorList>
            <person name="Probst A.J."/>
            <person name="Ladd B."/>
            <person name="Jarett J.K."/>
            <person name="Geller-Mcgrath D.E."/>
            <person name="Sieber C.M.K."/>
            <person name="Emerson J.B."/>
            <person name="Anantharaman K."/>
            <person name="Thomas B.C."/>
            <person name="Malmstrom R."/>
            <person name="Stieglmeier M."/>
            <person name="Klingl A."/>
            <person name="Woyke T."/>
            <person name="Ryan C.M."/>
            <person name="Banfield J.F."/>
        </authorList>
    </citation>
    <scope>NUCLEOTIDE SEQUENCE [LARGE SCALE GENOMIC DNA]</scope>
</reference>
<dbReference type="InterPro" id="IPR036823">
    <property type="entry name" value="Ribosomal_uS7_dom_sf"/>
</dbReference>
<dbReference type="Pfam" id="PF00177">
    <property type="entry name" value="Ribosomal_S7"/>
    <property type="match status" value="1"/>
</dbReference>
<dbReference type="EMBL" id="PFSF01000039">
    <property type="protein sequence ID" value="PJC28114.1"/>
    <property type="molecule type" value="Genomic_DNA"/>
</dbReference>
<dbReference type="GO" id="GO:0019843">
    <property type="term" value="F:rRNA binding"/>
    <property type="evidence" value="ECO:0007669"/>
    <property type="project" value="UniProtKB-UniRule"/>
</dbReference>
<name>A0A2M8ESL6_9BACT</name>
<dbReference type="GO" id="GO:0006412">
    <property type="term" value="P:translation"/>
    <property type="evidence" value="ECO:0007669"/>
    <property type="project" value="UniProtKB-UniRule"/>
</dbReference>
<evidence type="ECO:0000256" key="6">
    <source>
        <dbReference type="HAMAP-Rule" id="MF_00480"/>
    </source>
</evidence>
<dbReference type="GO" id="GO:0003735">
    <property type="term" value="F:structural constituent of ribosome"/>
    <property type="evidence" value="ECO:0007669"/>
    <property type="project" value="InterPro"/>
</dbReference>
<evidence type="ECO:0000256" key="3">
    <source>
        <dbReference type="ARBA" id="ARBA00022884"/>
    </source>
</evidence>
<protein>
    <recommendedName>
        <fullName evidence="6">Small ribosomal subunit protein uS7</fullName>
    </recommendedName>
</protein>
<dbReference type="Proteomes" id="UP000229816">
    <property type="component" value="Unassembled WGS sequence"/>
</dbReference>
<comment type="similarity">
    <text evidence="1 6">Belongs to the universal ribosomal protein uS7 family.</text>
</comment>
<dbReference type="GO" id="GO:0015935">
    <property type="term" value="C:small ribosomal subunit"/>
    <property type="evidence" value="ECO:0007669"/>
    <property type="project" value="InterPro"/>
</dbReference>
<dbReference type="GO" id="GO:0000049">
    <property type="term" value="F:tRNA binding"/>
    <property type="evidence" value="ECO:0007669"/>
    <property type="project" value="UniProtKB-UniRule"/>
</dbReference>
<dbReference type="SUPFAM" id="SSF47973">
    <property type="entry name" value="Ribosomal protein S7"/>
    <property type="match status" value="1"/>
</dbReference>
<evidence type="ECO:0000256" key="2">
    <source>
        <dbReference type="ARBA" id="ARBA00022730"/>
    </source>
</evidence>
<proteinExistence type="inferred from homology"/>
<keyword evidence="3 6" id="KW-0694">RNA-binding</keyword>
<evidence type="ECO:0000313" key="8">
    <source>
        <dbReference type="EMBL" id="PJC28114.1"/>
    </source>
</evidence>
<dbReference type="AlphaFoldDB" id="A0A2M8ESL6"/>